<keyword evidence="1" id="KW-1133">Transmembrane helix</keyword>
<feature type="transmembrane region" description="Helical" evidence="1">
    <location>
        <begin position="144"/>
        <end position="167"/>
    </location>
</feature>
<accession>A0A5B9EFU2</accession>
<feature type="transmembrane region" description="Helical" evidence="1">
    <location>
        <begin position="12"/>
        <end position="32"/>
    </location>
</feature>
<dbReference type="AlphaFoldDB" id="A0A5B9EFU2"/>
<feature type="transmembrane region" description="Helical" evidence="1">
    <location>
        <begin position="78"/>
        <end position="97"/>
    </location>
</feature>
<dbReference type="EMBL" id="CP042806">
    <property type="protein sequence ID" value="QEE30659.1"/>
    <property type="molecule type" value="Genomic_DNA"/>
</dbReference>
<dbReference type="RefSeq" id="WP_147649963.1">
    <property type="nucleotide sequence ID" value="NZ_CP042806.1"/>
</dbReference>
<dbReference type="OrthoDB" id="127423at2"/>
<feature type="transmembrane region" description="Helical" evidence="1">
    <location>
        <begin position="44"/>
        <end position="66"/>
    </location>
</feature>
<name>A0A5B9EFU2_9BACT</name>
<feature type="transmembrane region" description="Helical" evidence="1">
    <location>
        <begin position="179"/>
        <end position="195"/>
    </location>
</feature>
<evidence type="ECO:0000313" key="3">
    <source>
        <dbReference type="Proteomes" id="UP000321820"/>
    </source>
</evidence>
<gene>
    <name evidence="2" type="ORF">FTW19_23300</name>
</gene>
<keyword evidence="3" id="KW-1185">Reference proteome</keyword>
<sequence length="462" mass="51322">MFTRSNQISSPMLLPLIGSILATSVAVTLILAPPSRPSLSLAQLFLRAAIDLTIAACIHLATVWAIWRLIREYLHAPVGLLMLHIWAAIVWLPLVSLLNAEHSLWLCCIVPWACANAIIYLALWNDRFEKPEQEDPTARSARPLFQVETVVPLWRTLLPYVVVVVAVQSGAALLMNGSPWMAAGLFSICLLILLLRHPIVRPDRLRRQRRRFSKAAFVQTATAFFLLATALTPFLQRAYGVQSLSGLLAIRPPVVQSVHASVPSSGYSGVILMLPPKPHPRIVPPTKGEQTSFSAAIAEPVVIPFDGVYWYFKHPDLQPRRDARVQHGDPIKANVRSTDEYPLQMEAHQLLPNPISLDCCHALRVDLLNGDARPGIIRLEVRLKDTSLKTRQSISLGSIVIPSSQVKHISLTRPPVHESMRFELPAAARHHQFDEITLVIAPDKERARGGSKIAIQNFVLMP</sequence>
<proteinExistence type="predicted"/>
<evidence type="ECO:0000313" key="2">
    <source>
        <dbReference type="EMBL" id="QEE30659.1"/>
    </source>
</evidence>
<keyword evidence="1" id="KW-0812">Transmembrane</keyword>
<dbReference type="Proteomes" id="UP000321820">
    <property type="component" value="Chromosome"/>
</dbReference>
<feature type="transmembrane region" description="Helical" evidence="1">
    <location>
        <begin position="103"/>
        <end position="123"/>
    </location>
</feature>
<feature type="transmembrane region" description="Helical" evidence="1">
    <location>
        <begin position="216"/>
        <end position="235"/>
    </location>
</feature>
<dbReference type="KEGG" id="talb:FTW19_23300"/>
<evidence type="ECO:0000256" key="1">
    <source>
        <dbReference type="SAM" id="Phobius"/>
    </source>
</evidence>
<keyword evidence="1" id="KW-0472">Membrane</keyword>
<protein>
    <submittedName>
        <fullName evidence="2">Uncharacterized protein</fullName>
    </submittedName>
</protein>
<reference evidence="2 3" key="1">
    <citation type="submission" date="2019-08" db="EMBL/GenBank/DDBJ databases">
        <title>Complete genome sequence of Terriglobus albidus strain ORNL.</title>
        <authorList>
            <person name="Podar M."/>
        </authorList>
    </citation>
    <scope>NUCLEOTIDE SEQUENCE [LARGE SCALE GENOMIC DNA]</scope>
    <source>
        <strain evidence="2 3">ORNL</strain>
    </source>
</reference>
<organism evidence="2 3">
    <name type="scientific">Terriglobus albidus</name>
    <dbReference type="NCBI Taxonomy" id="1592106"/>
    <lineage>
        <taxon>Bacteria</taxon>
        <taxon>Pseudomonadati</taxon>
        <taxon>Acidobacteriota</taxon>
        <taxon>Terriglobia</taxon>
        <taxon>Terriglobales</taxon>
        <taxon>Acidobacteriaceae</taxon>
        <taxon>Terriglobus</taxon>
    </lineage>
</organism>